<sequence>MFATSAFTRLIEKSTSHLNLEPDWDSTLQICDSIRQRDIQAKFAIQSLKKKISQDNPHVSVFALGVLESCVKNCGSVIHEEIATKEFMEFLKDQAKIRPDPVRAKILELVQVWSHAFRNEPNYKVVQDTFHLMKMEGYTFPTLKEADAMFKAESAPDWADGECCHRCRVTFSTFLRKHHCRHCGNVFCNKCSSKTSIIPKFGIEKEVRVCESCYEDINGPSNSKKEDDGLPSEYLNSPLSKQPQNPPAKTEQEIKEEEDLQLAIALSKNHVKSKHTNKTNTSNSTVYSQPTVSNS</sequence>
<keyword evidence="3" id="KW-0862">Zinc</keyword>
<dbReference type="GO" id="GO:0032456">
    <property type="term" value="P:endocytic recycling"/>
    <property type="evidence" value="ECO:0007669"/>
    <property type="project" value="TreeGrafter"/>
</dbReference>
<organism evidence="8 9">
    <name type="scientific">Paralvinella palmiformis</name>
    <dbReference type="NCBI Taxonomy" id="53620"/>
    <lineage>
        <taxon>Eukaryota</taxon>
        <taxon>Metazoa</taxon>
        <taxon>Spiralia</taxon>
        <taxon>Lophotrochozoa</taxon>
        <taxon>Annelida</taxon>
        <taxon>Polychaeta</taxon>
        <taxon>Sedentaria</taxon>
        <taxon>Canalipalpata</taxon>
        <taxon>Terebellida</taxon>
        <taxon>Terebelliformia</taxon>
        <taxon>Alvinellidae</taxon>
        <taxon>Paralvinella</taxon>
    </lineage>
</organism>
<dbReference type="EMBL" id="JAODUP010000034">
    <property type="protein sequence ID" value="KAK2166855.1"/>
    <property type="molecule type" value="Genomic_DNA"/>
</dbReference>
<dbReference type="SMART" id="SM00288">
    <property type="entry name" value="VHS"/>
    <property type="match status" value="1"/>
</dbReference>
<dbReference type="GO" id="GO:0035091">
    <property type="term" value="F:phosphatidylinositol binding"/>
    <property type="evidence" value="ECO:0007669"/>
    <property type="project" value="InterPro"/>
</dbReference>
<dbReference type="SMART" id="SM00064">
    <property type="entry name" value="FYVE"/>
    <property type="match status" value="1"/>
</dbReference>
<evidence type="ECO:0000313" key="8">
    <source>
        <dbReference type="EMBL" id="KAK2166855.1"/>
    </source>
</evidence>
<dbReference type="SUPFAM" id="SSF57903">
    <property type="entry name" value="FYVE/PHD zinc finger"/>
    <property type="match status" value="1"/>
</dbReference>
<dbReference type="InterPro" id="IPR017073">
    <property type="entry name" value="HGS/VPS27"/>
</dbReference>
<name>A0AAD9NEB6_9ANNE</name>
<reference evidence="8" key="1">
    <citation type="journal article" date="2023" name="Mol. Biol. Evol.">
        <title>Third-Generation Sequencing Reveals the Adaptive Role of the Epigenome in Three Deep-Sea Polychaetes.</title>
        <authorList>
            <person name="Perez M."/>
            <person name="Aroh O."/>
            <person name="Sun Y."/>
            <person name="Lan Y."/>
            <person name="Juniper S.K."/>
            <person name="Young C.R."/>
            <person name="Angers B."/>
            <person name="Qian P.Y."/>
        </authorList>
    </citation>
    <scope>NUCLEOTIDE SEQUENCE</scope>
    <source>
        <strain evidence="8">P08H-3</strain>
    </source>
</reference>
<evidence type="ECO:0000259" key="7">
    <source>
        <dbReference type="PROSITE" id="PS50179"/>
    </source>
</evidence>
<protein>
    <recommendedName>
        <fullName evidence="10">Hepatocyte growth factor-regulated tyrosine kinase substrate</fullName>
    </recommendedName>
</protein>
<evidence type="ECO:0000256" key="1">
    <source>
        <dbReference type="ARBA" id="ARBA00022723"/>
    </source>
</evidence>
<dbReference type="CDD" id="cd03569">
    <property type="entry name" value="VHS_Hrs"/>
    <property type="match status" value="1"/>
</dbReference>
<accession>A0AAD9NEB6</accession>
<evidence type="ECO:0000256" key="4">
    <source>
        <dbReference type="PROSITE-ProRule" id="PRU00091"/>
    </source>
</evidence>
<evidence type="ECO:0000313" key="9">
    <source>
        <dbReference type="Proteomes" id="UP001208570"/>
    </source>
</evidence>
<evidence type="ECO:0000256" key="2">
    <source>
        <dbReference type="ARBA" id="ARBA00022771"/>
    </source>
</evidence>
<keyword evidence="1" id="KW-0479">Metal-binding</keyword>
<dbReference type="Pfam" id="PF01363">
    <property type="entry name" value="FYVE"/>
    <property type="match status" value="1"/>
</dbReference>
<dbReference type="GO" id="GO:0043130">
    <property type="term" value="F:ubiquitin binding"/>
    <property type="evidence" value="ECO:0007669"/>
    <property type="project" value="InterPro"/>
</dbReference>
<dbReference type="InterPro" id="IPR000306">
    <property type="entry name" value="Znf_FYVE"/>
</dbReference>
<gene>
    <name evidence="8" type="ORF">LSH36_34g03012</name>
</gene>
<dbReference type="Gene3D" id="3.30.40.10">
    <property type="entry name" value="Zinc/RING finger domain, C3HC4 (zinc finger)"/>
    <property type="match status" value="1"/>
</dbReference>
<dbReference type="InterPro" id="IPR011011">
    <property type="entry name" value="Znf_FYVE_PHD"/>
</dbReference>
<dbReference type="GO" id="GO:0008270">
    <property type="term" value="F:zinc ion binding"/>
    <property type="evidence" value="ECO:0007669"/>
    <property type="project" value="UniProtKB-KW"/>
</dbReference>
<dbReference type="SUPFAM" id="SSF48464">
    <property type="entry name" value="ENTH/VHS domain"/>
    <property type="match status" value="1"/>
</dbReference>
<evidence type="ECO:0000256" key="3">
    <source>
        <dbReference type="ARBA" id="ARBA00022833"/>
    </source>
</evidence>
<feature type="compositionally biased region" description="Polar residues" evidence="5">
    <location>
        <begin position="234"/>
        <end position="243"/>
    </location>
</feature>
<dbReference type="InterPro" id="IPR017455">
    <property type="entry name" value="Znf_FYVE-rel"/>
</dbReference>
<evidence type="ECO:0000259" key="6">
    <source>
        <dbReference type="PROSITE" id="PS50178"/>
    </source>
</evidence>
<keyword evidence="9" id="KW-1185">Reference proteome</keyword>
<dbReference type="GO" id="GO:0031623">
    <property type="term" value="P:receptor internalization"/>
    <property type="evidence" value="ECO:0007669"/>
    <property type="project" value="TreeGrafter"/>
</dbReference>
<comment type="caution">
    <text evidence="8">The sequence shown here is derived from an EMBL/GenBank/DDBJ whole genome shotgun (WGS) entry which is preliminary data.</text>
</comment>
<feature type="domain" description="FYVE-type" evidence="6">
    <location>
        <begin position="158"/>
        <end position="218"/>
    </location>
</feature>
<evidence type="ECO:0000256" key="5">
    <source>
        <dbReference type="SAM" id="MobiDB-lite"/>
    </source>
</evidence>
<dbReference type="Gene3D" id="1.25.40.90">
    <property type="match status" value="1"/>
</dbReference>
<dbReference type="PANTHER" id="PTHR46275:SF1">
    <property type="entry name" value="HEPATOCYTE GROWTH FACTOR-REGULATED TYROSINE KINASE SUBSTRATE"/>
    <property type="match status" value="1"/>
</dbReference>
<dbReference type="PANTHER" id="PTHR46275">
    <property type="entry name" value="HEPATOCYTE GROWTH FACTOR-REGULATED TYROSINE KINASE SUBSTRATE"/>
    <property type="match status" value="1"/>
</dbReference>
<keyword evidence="2 4" id="KW-0863">Zinc-finger</keyword>
<feature type="region of interest" description="Disordered" evidence="5">
    <location>
        <begin position="221"/>
        <end position="295"/>
    </location>
</feature>
<feature type="domain" description="VHS" evidence="7">
    <location>
        <begin position="14"/>
        <end position="141"/>
    </location>
</feature>
<proteinExistence type="predicted"/>
<dbReference type="AlphaFoldDB" id="A0AAD9NEB6"/>
<dbReference type="InterPro" id="IPR013083">
    <property type="entry name" value="Znf_RING/FYVE/PHD"/>
</dbReference>
<dbReference type="Pfam" id="PF00790">
    <property type="entry name" value="VHS"/>
    <property type="match status" value="1"/>
</dbReference>
<evidence type="ECO:0008006" key="10">
    <source>
        <dbReference type="Google" id="ProtNLM"/>
    </source>
</evidence>
<dbReference type="CDD" id="cd15720">
    <property type="entry name" value="FYVE_Hrs"/>
    <property type="match status" value="1"/>
</dbReference>
<dbReference type="InterPro" id="IPR002014">
    <property type="entry name" value="VHS_dom"/>
</dbReference>
<dbReference type="Proteomes" id="UP001208570">
    <property type="component" value="Unassembled WGS sequence"/>
</dbReference>
<dbReference type="InterPro" id="IPR008942">
    <property type="entry name" value="ENTH_VHS"/>
</dbReference>
<dbReference type="PROSITE" id="PS50178">
    <property type="entry name" value="ZF_FYVE"/>
    <property type="match status" value="1"/>
</dbReference>
<dbReference type="GO" id="GO:0005769">
    <property type="term" value="C:early endosome"/>
    <property type="evidence" value="ECO:0007669"/>
    <property type="project" value="TreeGrafter"/>
</dbReference>
<dbReference type="PROSITE" id="PS50179">
    <property type="entry name" value="VHS"/>
    <property type="match status" value="1"/>
</dbReference>